<comment type="caution">
    <text evidence="4">The sequence shown here is derived from an EMBL/GenBank/DDBJ whole genome shotgun (WGS) entry which is preliminary data.</text>
</comment>
<dbReference type="InterPro" id="IPR013785">
    <property type="entry name" value="Aldolase_TIM"/>
</dbReference>
<dbReference type="SUPFAM" id="SSF102114">
    <property type="entry name" value="Radical SAM enzymes"/>
    <property type="match status" value="1"/>
</dbReference>
<dbReference type="InterPro" id="IPR045567">
    <property type="entry name" value="CofH/MnqC-like_C"/>
</dbReference>
<dbReference type="InterPro" id="IPR034405">
    <property type="entry name" value="F420"/>
</dbReference>
<feature type="domain" description="CofH/MqnC-like C-terminal" evidence="3">
    <location>
        <begin position="12"/>
        <end position="124"/>
    </location>
</feature>
<keyword evidence="2" id="KW-0411">Iron-sulfur</keyword>
<comment type="cofactor">
    <cofactor evidence="1">
        <name>[4Fe-4S] cluster</name>
        <dbReference type="ChEBI" id="CHEBI:49883"/>
    </cofactor>
</comment>
<dbReference type="AlphaFoldDB" id="A0A0F9U8E1"/>
<dbReference type="Pfam" id="PF19288">
    <property type="entry name" value="CofH_C"/>
    <property type="match status" value="1"/>
</dbReference>
<accession>A0A0F9U8E1</accession>
<sequence>MAIRDLQDRTGGFTAFIPWSFQPNRTELSLTAASGLDYLRIVAVARLVLDNIPHIQAGWVTEGPDLAQLALSFGADDFGGVLMEERVVRVTGVAYAVTKDQVISLIRETGLKAAQRTTQYEIVHIHS</sequence>
<dbReference type="PANTHER" id="PTHR43076">
    <property type="entry name" value="FO SYNTHASE (COFH)"/>
    <property type="match status" value="1"/>
</dbReference>
<dbReference type="Gene3D" id="3.20.20.70">
    <property type="entry name" value="Aldolase class I"/>
    <property type="match status" value="1"/>
</dbReference>
<evidence type="ECO:0000256" key="2">
    <source>
        <dbReference type="ARBA" id="ARBA00022485"/>
    </source>
</evidence>
<dbReference type="EMBL" id="LAZR01000133">
    <property type="protein sequence ID" value="KKN87854.1"/>
    <property type="molecule type" value="Genomic_DNA"/>
</dbReference>
<proteinExistence type="predicted"/>
<keyword evidence="2" id="KW-0408">Iron</keyword>
<evidence type="ECO:0000256" key="1">
    <source>
        <dbReference type="ARBA" id="ARBA00001966"/>
    </source>
</evidence>
<evidence type="ECO:0000259" key="3">
    <source>
        <dbReference type="Pfam" id="PF19288"/>
    </source>
</evidence>
<gene>
    <name evidence="4" type="ORF">LCGC14_0253850</name>
</gene>
<evidence type="ECO:0000313" key="4">
    <source>
        <dbReference type="EMBL" id="KKN87854.1"/>
    </source>
</evidence>
<dbReference type="PANTHER" id="PTHR43076:SF1">
    <property type="entry name" value="LIPOYL SYNTHASE 2"/>
    <property type="match status" value="1"/>
</dbReference>
<protein>
    <recommendedName>
        <fullName evidence="3">CofH/MqnC-like C-terminal domain-containing protein</fullName>
    </recommendedName>
</protein>
<dbReference type="GO" id="GO:0044689">
    <property type="term" value="F:7,8-didemethyl-8-hydroxy-5-deazariboflavin synthase activity"/>
    <property type="evidence" value="ECO:0007669"/>
    <property type="project" value="TreeGrafter"/>
</dbReference>
<keyword evidence="2" id="KW-0004">4Fe-4S</keyword>
<name>A0A0F9U8E1_9ZZZZ</name>
<reference evidence="4" key="1">
    <citation type="journal article" date="2015" name="Nature">
        <title>Complex archaea that bridge the gap between prokaryotes and eukaryotes.</title>
        <authorList>
            <person name="Spang A."/>
            <person name="Saw J.H."/>
            <person name="Jorgensen S.L."/>
            <person name="Zaremba-Niedzwiedzka K."/>
            <person name="Martijn J."/>
            <person name="Lind A.E."/>
            <person name="van Eijk R."/>
            <person name="Schleper C."/>
            <person name="Guy L."/>
            <person name="Ettema T.J."/>
        </authorList>
    </citation>
    <scope>NUCLEOTIDE SEQUENCE</scope>
</reference>
<dbReference type="GO" id="GO:0051539">
    <property type="term" value="F:4 iron, 4 sulfur cluster binding"/>
    <property type="evidence" value="ECO:0007669"/>
    <property type="project" value="UniProtKB-KW"/>
</dbReference>
<keyword evidence="2" id="KW-0479">Metal-binding</keyword>
<organism evidence="4">
    <name type="scientific">marine sediment metagenome</name>
    <dbReference type="NCBI Taxonomy" id="412755"/>
    <lineage>
        <taxon>unclassified sequences</taxon>
        <taxon>metagenomes</taxon>
        <taxon>ecological metagenomes</taxon>
    </lineage>
</organism>
<dbReference type="InterPro" id="IPR058240">
    <property type="entry name" value="rSAM_sf"/>
</dbReference>